<dbReference type="PANTHER" id="PTHR11096">
    <property type="entry name" value="RNA 3' TERMINAL PHOSPHATE CYCLASE"/>
    <property type="match status" value="1"/>
</dbReference>
<evidence type="ECO:0000313" key="4">
    <source>
        <dbReference type="Proteomes" id="UP000710440"/>
    </source>
</evidence>
<feature type="region of interest" description="Disordered" evidence="1">
    <location>
        <begin position="237"/>
        <end position="263"/>
    </location>
</feature>
<dbReference type="InterPro" id="IPR013792">
    <property type="entry name" value="RNA3'P_cycl/enolpyr_Trfase_a/b"/>
</dbReference>
<name>A0A9P3BVQ0_ASPVI</name>
<dbReference type="PANTHER" id="PTHR11096:SF0">
    <property type="entry name" value="RNA 3'-TERMINAL PHOSPHATE CYCLASE"/>
    <property type="match status" value="1"/>
</dbReference>
<proteinExistence type="predicted"/>
<dbReference type="GO" id="GO:0005634">
    <property type="term" value="C:nucleus"/>
    <property type="evidence" value="ECO:0007669"/>
    <property type="project" value="TreeGrafter"/>
</dbReference>
<evidence type="ECO:0000256" key="1">
    <source>
        <dbReference type="SAM" id="MobiDB-lite"/>
    </source>
</evidence>
<dbReference type="InterPro" id="IPR000228">
    <property type="entry name" value="RNA3'_term_phos_cyc"/>
</dbReference>
<feature type="domain" description="RNA 3'-terminal phosphate cyclase" evidence="2">
    <location>
        <begin position="18"/>
        <end position="450"/>
    </location>
</feature>
<reference evidence="3 4" key="1">
    <citation type="submission" date="2021-02" db="EMBL/GenBank/DDBJ databases">
        <title>Pan-genome distribution and transcriptional activeness of fungal secondary metabolism genes in Aspergillus section Fumigati.</title>
        <authorList>
            <person name="Takahashi H."/>
            <person name="Umemura M."/>
            <person name="Ninomiya A."/>
            <person name="Kusuya Y."/>
            <person name="Urayama S."/>
            <person name="Shimizu M."/>
            <person name="Watanabe A."/>
            <person name="Kamei K."/>
            <person name="Yaguchi T."/>
            <person name="Hagiwara D."/>
        </authorList>
    </citation>
    <scope>NUCLEOTIDE SEQUENCE [LARGE SCALE GENOMIC DNA]</scope>
    <source>
        <strain evidence="3 4">IFM 47045</strain>
    </source>
</reference>
<evidence type="ECO:0000313" key="3">
    <source>
        <dbReference type="EMBL" id="GIK00347.1"/>
    </source>
</evidence>
<dbReference type="GO" id="GO:0003963">
    <property type="term" value="F:RNA-3'-phosphate cyclase activity"/>
    <property type="evidence" value="ECO:0007669"/>
    <property type="project" value="TreeGrafter"/>
</dbReference>
<accession>A0A9P3BVQ0</accession>
<dbReference type="FunFam" id="3.65.10.20:FF:000013">
    <property type="entry name" value="TatD related DNase"/>
    <property type="match status" value="1"/>
</dbReference>
<dbReference type="RefSeq" id="XP_043123533.1">
    <property type="nucleotide sequence ID" value="XM_043267598.1"/>
</dbReference>
<protein>
    <recommendedName>
        <fullName evidence="2">RNA 3'-terminal phosphate cyclase domain-containing protein</fullName>
    </recommendedName>
</protein>
<dbReference type="InterPro" id="IPR023797">
    <property type="entry name" value="RNA3'_phos_cyclase_dom"/>
</dbReference>
<dbReference type="GO" id="GO:0006396">
    <property type="term" value="P:RNA processing"/>
    <property type="evidence" value="ECO:0007669"/>
    <property type="project" value="InterPro"/>
</dbReference>
<comment type="caution">
    <text evidence="3">The sequence shown here is derived from an EMBL/GenBank/DDBJ whole genome shotgun (WGS) entry which is preliminary data.</text>
</comment>
<dbReference type="Proteomes" id="UP000710440">
    <property type="component" value="Unassembled WGS sequence"/>
</dbReference>
<dbReference type="OrthoDB" id="25029at2759"/>
<dbReference type="InterPro" id="IPR037136">
    <property type="entry name" value="RNA3'_phos_cyclase_dom_sf"/>
</dbReference>
<dbReference type="GeneID" id="66932351"/>
<gene>
    <name evidence="3" type="ORF">Aspvir_004369</name>
</gene>
<dbReference type="SUPFAM" id="SSF55205">
    <property type="entry name" value="EPT/RTPC-like"/>
    <property type="match status" value="1"/>
</dbReference>
<organism evidence="3 4">
    <name type="scientific">Aspergillus viridinutans</name>
    <dbReference type="NCBI Taxonomy" id="75553"/>
    <lineage>
        <taxon>Eukaryota</taxon>
        <taxon>Fungi</taxon>
        <taxon>Dikarya</taxon>
        <taxon>Ascomycota</taxon>
        <taxon>Pezizomycotina</taxon>
        <taxon>Eurotiomycetes</taxon>
        <taxon>Eurotiomycetidae</taxon>
        <taxon>Eurotiales</taxon>
        <taxon>Aspergillaceae</taxon>
        <taxon>Aspergillus</taxon>
        <taxon>Aspergillus subgen. Fumigati</taxon>
    </lineage>
</organism>
<dbReference type="Gene3D" id="3.65.10.20">
    <property type="entry name" value="RNA 3'-terminal phosphate cyclase domain"/>
    <property type="match status" value="2"/>
</dbReference>
<keyword evidence="4" id="KW-1185">Reference proteome</keyword>
<dbReference type="EMBL" id="BOPL01000002">
    <property type="protein sequence ID" value="GIK00347.1"/>
    <property type="molecule type" value="Genomic_DNA"/>
</dbReference>
<evidence type="ECO:0000259" key="2">
    <source>
        <dbReference type="Pfam" id="PF01137"/>
    </source>
</evidence>
<feature type="compositionally biased region" description="Low complexity" evidence="1">
    <location>
        <begin position="252"/>
        <end position="263"/>
    </location>
</feature>
<dbReference type="Pfam" id="PF01137">
    <property type="entry name" value="RTC"/>
    <property type="match status" value="1"/>
</dbReference>
<sequence>MSSFPTRQERIHLDGRTLEGGGQLVRIALALSTITGRPITIDHIRGNRTGKKGLKASHLAAIKYLADVSGSAVSGAEVGSSSLTYHPPPNAETCVRQNGEINIHLPTAGSISLVFQALYPYLLHTAGCLSDEESEPQPVRMSITGGTNVSFSPSYDYISQVLVPNFARVGLPPLAVHLEKRGWATGPFSLGKMTFVIHPMGRNQESPYGFPRVDLDGYPRGKITQIDVTVLAPDTSLFGGSDQHTDRKKGNSQTSDDTSQSTTIRQFIEYETMRMLRTRLRRIPSSIVKQGSAGPPARLYGNDEIVPINLHVSERTHHRPHIYILIVAHTSNGFKLGRDALFGAQDQNSQRKTGGRKGRPTDDRSIALELVERCVDDFVRELYDPGLQSTSEGHQPCVDEHMRDQLVIFEALGKSTSTCEVDGKGKEDEGYYSLHTQTARWVCEQMLGVEW</sequence>
<dbReference type="AlphaFoldDB" id="A0A9P3BVQ0"/>